<evidence type="ECO:0000256" key="1">
    <source>
        <dbReference type="ARBA" id="ARBA00022679"/>
    </source>
</evidence>
<name>A0A1V8Z611_ENTGA</name>
<dbReference type="PANTHER" id="PTHR42919:SF8">
    <property type="entry name" value="N-ALPHA-ACETYLTRANSFERASE 50"/>
    <property type="match status" value="1"/>
</dbReference>
<keyword evidence="2" id="KW-0012">Acyltransferase</keyword>
<gene>
    <name evidence="6" type="ORF">EGM181_04515</name>
    <name evidence="5" type="ORF">GTI89_03305</name>
    <name evidence="4" type="ORF">QRX88_13920</name>
</gene>
<dbReference type="Gene3D" id="3.40.630.30">
    <property type="match status" value="1"/>
</dbReference>
<protein>
    <submittedName>
        <fullName evidence="5">GNAT family N-acetyltransferase</fullName>
    </submittedName>
</protein>
<dbReference type="InterPro" id="IPR051556">
    <property type="entry name" value="N-term/lysine_N-AcTrnsfr"/>
</dbReference>
<dbReference type="EMBL" id="JASUBT010000010">
    <property type="protein sequence ID" value="MDL4936818.1"/>
    <property type="molecule type" value="Genomic_DNA"/>
</dbReference>
<dbReference type="Proteomes" id="UP001241571">
    <property type="component" value="Unassembled WGS sequence"/>
</dbReference>
<dbReference type="SUPFAM" id="SSF55729">
    <property type="entry name" value="Acyl-CoA N-acyltransferases (Nat)"/>
    <property type="match status" value="1"/>
</dbReference>
<dbReference type="Proteomes" id="UP000439965">
    <property type="component" value="Unassembled WGS sequence"/>
</dbReference>
<evidence type="ECO:0000259" key="3">
    <source>
        <dbReference type="PROSITE" id="PS51186"/>
    </source>
</evidence>
<dbReference type="EMBL" id="WVTI01000002">
    <property type="protein sequence ID" value="MXS25106.1"/>
    <property type="molecule type" value="Genomic_DNA"/>
</dbReference>
<evidence type="ECO:0000313" key="6">
    <source>
        <dbReference type="EMBL" id="QOG26577.1"/>
    </source>
</evidence>
<evidence type="ECO:0000313" key="7">
    <source>
        <dbReference type="Proteomes" id="UP000439965"/>
    </source>
</evidence>
<reference evidence="5 7" key="1">
    <citation type="submission" date="2019-04" db="EMBL/GenBank/DDBJ databases">
        <title>Step-wise assembly of the neonatal virome modulated by breast feeding.</title>
        <authorList>
            <person name="Liang G."/>
            <person name="Bushman F."/>
        </authorList>
    </citation>
    <scope>NUCLEOTIDE SEQUENCE [LARGE SCALE GENOMIC DNA]</scope>
    <source>
        <strain evidence="5 7">E3404</strain>
    </source>
</reference>
<dbReference type="RefSeq" id="WP_003127595.1">
    <property type="nucleotide sequence ID" value="NZ_BTSN01000003.1"/>
</dbReference>
<dbReference type="AlphaFoldDB" id="A0A1V8Z611"/>
<evidence type="ECO:0000256" key="2">
    <source>
        <dbReference type="ARBA" id="ARBA00023315"/>
    </source>
</evidence>
<dbReference type="EMBL" id="CP050485">
    <property type="protein sequence ID" value="QOG26577.1"/>
    <property type="molecule type" value="Genomic_DNA"/>
</dbReference>
<dbReference type="PANTHER" id="PTHR42919">
    <property type="entry name" value="N-ALPHA-ACETYLTRANSFERASE"/>
    <property type="match status" value="1"/>
</dbReference>
<accession>A0A1V8Z611</accession>
<reference evidence="6 8" key="2">
    <citation type="submission" date="2020-03" db="EMBL/GenBank/DDBJ databases">
        <title>Characterization of ganglioside-mimicking enterococci.</title>
        <authorList>
            <person name="Patry R.T."/>
            <person name="Nothaft H."/>
            <person name="Bridger R."/>
            <person name="Shajahan A."/>
            <person name="Huynh S."/>
            <person name="Sanchez S."/>
            <person name="Azadi P."/>
            <person name="Cooper K."/>
            <person name="Miller W.G."/>
            <person name="Parker C.T."/>
            <person name="Wells L."/>
            <person name="Szymanski C.M."/>
        </authorList>
    </citation>
    <scope>NUCLEOTIDE SEQUENCE [LARGE SCALE GENOMIC DNA]</scope>
    <source>
        <strain evidence="6 8">EGM181</strain>
    </source>
</reference>
<dbReference type="Proteomes" id="UP000516696">
    <property type="component" value="Chromosome"/>
</dbReference>
<proteinExistence type="predicted"/>
<organism evidence="5 7">
    <name type="scientific">Enterococcus gallinarum</name>
    <dbReference type="NCBI Taxonomy" id="1353"/>
    <lineage>
        <taxon>Bacteria</taxon>
        <taxon>Bacillati</taxon>
        <taxon>Bacillota</taxon>
        <taxon>Bacilli</taxon>
        <taxon>Lactobacillales</taxon>
        <taxon>Enterococcaceae</taxon>
        <taxon>Enterococcus</taxon>
    </lineage>
</organism>
<dbReference type="InterPro" id="IPR000182">
    <property type="entry name" value="GNAT_dom"/>
</dbReference>
<evidence type="ECO:0000313" key="9">
    <source>
        <dbReference type="Proteomes" id="UP001241571"/>
    </source>
</evidence>
<dbReference type="GeneID" id="93223318"/>
<keyword evidence="1 5" id="KW-0808">Transferase</keyword>
<dbReference type="InterPro" id="IPR016181">
    <property type="entry name" value="Acyl_CoA_acyltransferase"/>
</dbReference>
<dbReference type="PROSITE" id="PS51186">
    <property type="entry name" value="GNAT"/>
    <property type="match status" value="1"/>
</dbReference>
<dbReference type="CDD" id="cd04301">
    <property type="entry name" value="NAT_SF"/>
    <property type="match status" value="1"/>
</dbReference>
<evidence type="ECO:0000313" key="4">
    <source>
        <dbReference type="EMBL" id="MDL4936818.1"/>
    </source>
</evidence>
<dbReference type="Pfam" id="PF13508">
    <property type="entry name" value="Acetyltransf_7"/>
    <property type="match status" value="1"/>
</dbReference>
<dbReference type="GO" id="GO:0016747">
    <property type="term" value="F:acyltransferase activity, transferring groups other than amino-acyl groups"/>
    <property type="evidence" value="ECO:0007669"/>
    <property type="project" value="InterPro"/>
</dbReference>
<reference evidence="4 9" key="3">
    <citation type="submission" date="2023-06" db="EMBL/GenBank/DDBJ databases">
        <title>Acute promotion of culturable opportunistic pathogens and persistent increase of antibiotic resistance following antibiotic exposure in mouse gut microbiota.</title>
        <authorList>
            <person name="Li L."/>
            <person name="Wang B."/>
            <person name="Sun Y."/>
            <person name="Wang M."/>
            <person name="Xu H."/>
        </authorList>
    </citation>
    <scope>NUCLEOTIDE SEQUENCE [LARGE SCALE GENOMIC DNA]</scope>
    <source>
        <strain evidence="4 9">CRI2_2</strain>
    </source>
</reference>
<sequence length="151" mass="16804">MIRALSPKESLPWPLLLDADPEKEAVDRYIQASEILVFENEQQIVGVIVYQLQTAGWEIMNVAVAPEAQNQGIGGRLLTAALSKIAATKTTETLCVTIKTGNLPSAALTLYKKMGFIEKKVVKNYFVDHYKEPIYENGILLTDQVILEKIL</sequence>
<evidence type="ECO:0000313" key="8">
    <source>
        <dbReference type="Proteomes" id="UP000516696"/>
    </source>
</evidence>
<feature type="domain" description="N-acetyltransferase" evidence="3">
    <location>
        <begin position="1"/>
        <end position="137"/>
    </location>
</feature>
<evidence type="ECO:0000313" key="5">
    <source>
        <dbReference type="EMBL" id="MXS25106.1"/>
    </source>
</evidence>